<dbReference type="RefSeq" id="XP_056526382.1">
    <property type="nucleotide sequence ID" value="XM_056661216.1"/>
</dbReference>
<accession>A0A9W9HFH7</accession>
<dbReference type="Proteomes" id="UP001149079">
    <property type="component" value="Unassembled WGS sequence"/>
</dbReference>
<dbReference type="GeneID" id="81400386"/>
<evidence type="ECO:0000313" key="1">
    <source>
        <dbReference type="EMBL" id="KAJ5145908.1"/>
    </source>
</evidence>
<gene>
    <name evidence="1" type="ORF">N7515_000472</name>
</gene>
<dbReference type="OrthoDB" id="5396831at2759"/>
<comment type="caution">
    <text evidence="1">The sequence shown here is derived from an EMBL/GenBank/DDBJ whole genome shotgun (WGS) entry which is preliminary data.</text>
</comment>
<proteinExistence type="predicted"/>
<sequence>MATPSHWPGGIPREIKRHATDVSRDEIEEQVKGWLLFVRESWLPRPSDLDGDKEHELRRRRALSYHNRAISEGNQFPSYPREALERVYAFLPCEPNHAICVAPVEDPLNKARWVKLAILFYRYDYEAGHCLPIMNPIPNVAVPNPATLNTHSVQDFLPWYYLESACFGDIYLTKMGSVLYEENTRHFMIVDEEGLKTARLTLVEFALNGDIRLSTLIRPFNMFSLSLDLFVNGTIGVLEAKERSGGRAHQNTPLDMDLPILDLLESVGGMAPPGVDYRKQWEEDVELYAPGYLALEAVGQGGEYDLRNLTAPIEIPDGPKAVYQKILESGSH</sequence>
<dbReference type="EMBL" id="JAPQKL010000001">
    <property type="protein sequence ID" value="KAJ5145908.1"/>
    <property type="molecule type" value="Genomic_DNA"/>
</dbReference>
<evidence type="ECO:0000313" key="2">
    <source>
        <dbReference type="Proteomes" id="UP001149079"/>
    </source>
</evidence>
<dbReference type="AlphaFoldDB" id="A0A9W9HFH7"/>
<name>A0A9W9HFH7_9EURO</name>
<protein>
    <submittedName>
        <fullName evidence="1">Uncharacterized protein</fullName>
    </submittedName>
</protein>
<reference evidence="1" key="1">
    <citation type="submission" date="2022-11" db="EMBL/GenBank/DDBJ databases">
        <authorList>
            <person name="Petersen C."/>
        </authorList>
    </citation>
    <scope>NUCLEOTIDE SEQUENCE</scope>
    <source>
        <strain evidence="1">IBT 22155</strain>
    </source>
</reference>
<reference evidence="1" key="2">
    <citation type="journal article" date="2023" name="IMA Fungus">
        <title>Comparative genomic study of the Penicillium genus elucidates a diverse pangenome and 15 lateral gene transfer events.</title>
        <authorList>
            <person name="Petersen C."/>
            <person name="Sorensen T."/>
            <person name="Nielsen M.R."/>
            <person name="Sondergaard T.E."/>
            <person name="Sorensen J.L."/>
            <person name="Fitzpatrick D.A."/>
            <person name="Frisvad J.C."/>
            <person name="Nielsen K.L."/>
        </authorList>
    </citation>
    <scope>NUCLEOTIDE SEQUENCE</scope>
    <source>
        <strain evidence="1">IBT 22155</strain>
    </source>
</reference>
<organism evidence="1 2">
    <name type="scientific">Penicillium bovifimosum</name>
    <dbReference type="NCBI Taxonomy" id="126998"/>
    <lineage>
        <taxon>Eukaryota</taxon>
        <taxon>Fungi</taxon>
        <taxon>Dikarya</taxon>
        <taxon>Ascomycota</taxon>
        <taxon>Pezizomycotina</taxon>
        <taxon>Eurotiomycetes</taxon>
        <taxon>Eurotiomycetidae</taxon>
        <taxon>Eurotiales</taxon>
        <taxon>Aspergillaceae</taxon>
        <taxon>Penicillium</taxon>
    </lineage>
</organism>
<keyword evidence="2" id="KW-1185">Reference proteome</keyword>